<name>H3A8I3_LATCH</name>
<dbReference type="Gene3D" id="1.25.40.20">
    <property type="entry name" value="Ankyrin repeat-containing domain"/>
    <property type="match status" value="1"/>
</dbReference>
<evidence type="ECO:0000256" key="5">
    <source>
        <dbReference type="ARBA" id="ARBA00022673"/>
    </source>
</evidence>
<dbReference type="EMBL" id="AFYH01222680">
    <property type="status" value="NOT_ANNOTATED_CDS"/>
    <property type="molecule type" value="Genomic_DNA"/>
</dbReference>
<evidence type="ECO:0000256" key="2">
    <source>
        <dbReference type="ARBA" id="ARBA00022448"/>
    </source>
</evidence>
<keyword evidence="7" id="KW-0677">Repeat</keyword>
<dbReference type="EMBL" id="AFYH01222678">
    <property type="status" value="NOT_ANNOTATED_CDS"/>
    <property type="molecule type" value="Genomic_DNA"/>
</dbReference>
<dbReference type="EMBL" id="AFYH01222679">
    <property type="status" value="NOT_ANNOTATED_CDS"/>
    <property type="molecule type" value="Genomic_DNA"/>
</dbReference>
<keyword evidence="3" id="KW-1003">Cell membrane</keyword>
<keyword evidence="10 15" id="KW-0040">ANK repeat</keyword>
<gene>
    <name evidence="18" type="primary">LOC102354655</name>
</gene>
<dbReference type="AlphaFoldDB" id="H3A8I3"/>
<evidence type="ECO:0000256" key="9">
    <source>
        <dbReference type="ARBA" id="ARBA00022989"/>
    </source>
</evidence>
<evidence type="ECO:0000256" key="4">
    <source>
        <dbReference type="ARBA" id="ARBA00022568"/>
    </source>
</evidence>
<dbReference type="HOGENOM" id="CLU_012795_1_0_1"/>
<feature type="transmembrane region" description="Helical" evidence="16">
    <location>
        <begin position="280"/>
        <end position="300"/>
    </location>
</feature>
<comment type="catalytic activity">
    <reaction evidence="14">
        <text>Ca(2+)(in) = Ca(2+)(out)</text>
        <dbReference type="Rhea" id="RHEA:29671"/>
        <dbReference type="ChEBI" id="CHEBI:29108"/>
    </reaction>
</comment>
<reference evidence="18" key="3">
    <citation type="submission" date="2025-09" db="UniProtKB">
        <authorList>
            <consortium name="Ensembl"/>
        </authorList>
    </citation>
    <scope>IDENTIFICATION</scope>
</reference>
<dbReference type="SUPFAM" id="SSF48403">
    <property type="entry name" value="Ankyrin repeat"/>
    <property type="match status" value="1"/>
</dbReference>
<evidence type="ECO:0000313" key="18">
    <source>
        <dbReference type="Ensembl" id="ENSLACP00000005954.1"/>
    </source>
</evidence>
<evidence type="ECO:0000256" key="15">
    <source>
        <dbReference type="PROSITE-ProRule" id="PRU00023"/>
    </source>
</evidence>
<keyword evidence="2" id="KW-0813">Transport</keyword>
<sequence>EFKVSANGQTYLMKALLNFNEKTKETVELLLTFAEDNGFLKVLINAEYENGDYKGQTALHIAIERRCKDIVKLLLNKGADVDAKACGDFFNPKMNMDGFYFGETPLALAACTNQLEIVQMLLEKGSDTGFQDSRGNTVLHALVEVADDSENYINSIKQIYEEILTKHEGENLEAVTNNKNLTPVHLAAQRGKRWILKYILERELKDKKTRNLSRKHTTWAYGPVSSSVYDLTGLDADQDISVLKLIVYNSEIPERHEMLALEPLNTVLCMKWEKFASKMFSISFLFYFTYNVILTLISYYRPNRDKFPVPLDLSRHSGRLHFSGQVFVFICAIYLMIKESIELILLRPSDLKIVLSDAWFHITFFLQAALIIVSSIMCWSSLKECVIVLVLGLSLGWINMLYYTRGFETLGIYSVMVQKVILNDVLKFLLVYALFLLGFGVALASLVNTCPDNNDCSPYSSYHTTVLELFKLTLGLGDLELQKHSLYPELFLALLVLYVLLTFVLLLNMLIALMGETVEELSKKSKNIWKLQRARTILDLERRLPPYFRKKFRIGQFYHFNDNHRWCIRINELNWTEFNTSVACTEEDPAKKGIPDTLHG</sequence>
<dbReference type="Ensembl" id="ENSLACT00000006006.1">
    <property type="protein sequence ID" value="ENSLACP00000005954.1"/>
    <property type="gene ID" value="ENSLACG00000005285.1"/>
</dbReference>
<dbReference type="GO" id="GO:0005262">
    <property type="term" value="F:calcium channel activity"/>
    <property type="evidence" value="ECO:0007669"/>
    <property type="project" value="UniProtKB-KW"/>
</dbReference>
<protein>
    <recommendedName>
        <fullName evidence="17">Ion transport domain-containing protein</fullName>
    </recommendedName>
</protein>
<dbReference type="InterPro" id="IPR036770">
    <property type="entry name" value="Ankyrin_rpt-contain_sf"/>
</dbReference>
<keyword evidence="19" id="KW-1185">Reference proteome</keyword>
<dbReference type="PANTHER" id="PTHR10582">
    <property type="entry name" value="TRANSIENT RECEPTOR POTENTIAL ION CHANNEL PROTEIN"/>
    <property type="match status" value="1"/>
</dbReference>
<keyword evidence="12 16" id="KW-0472">Membrane</keyword>
<organism evidence="18 19">
    <name type="scientific">Latimeria chalumnae</name>
    <name type="common">Coelacanth</name>
    <dbReference type="NCBI Taxonomy" id="7897"/>
    <lineage>
        <taxon>Eukaryota</taxon>
        <taxon>Metazoa</taxon>
        <taxon>Chordata</taxon>
        <taxon>Craniata</taxon>
        <taxon>Vertebrata</taxon>
        <taxon>Euteleostomi</taxon>
        <taxon>Coelacanthiformes</taxon>
        <taxon>Coelacanthidae</taxon>
        <taxon>Latimeria</taxon>
    </lineage>
</organism>
<dbReference type="InterPro" id="IPR024862">
    <property type="entry name" value="TRPV"/>
</dbReference>
<dbReference type="eggNOG" id="KOG3676">
    <property type="taxonomic scope" value="Eukaryota"/>
</dbReference>
<feature type="domain" description="Ion transport" evidence="17">
    <location>
        <begin position="278"/>
        <end position="525"/>
    </location>
</feature>
<dbReference type="InterPro" id="IPR008347">
    <property type="entry name" value="TrpV1-4"/>
</dbReference>
<dbReference type="PRINTS" id="PR01768">
    <property type="entry name" value="TRPVRECEPTOR"/>
</dbReference>
<evidence type="ECO:0000313" key="19">
    <source>
        <dbReference type="Proteomes" id="UP000008672"/>
    </source>
</evidence>
<dbReference type="GO" id="GO:0005886">
    <property type="term" value="C:plasma membrane"/>
    <property type="evidence" value="ECO:0007669"/>
    <property type="project" value="UniProtKB-SubCell"/>
</dbReference>
<dbReference type="GO" id="GO:0007015">
    <property type="term" value="P:actin filament organization"/>
    <property type="evidence" value="ECO:0007669"/>
    <property type="project" value="TreeGrafter"/>
</dbReference>
<dbReference type="Proteomes" id="UP000008672">
    <property type="component" value="Unassembled WGS sequence"/>
</dbReference>
<dbReference type="Pfam" id="PF00520">
    <property type="entry name" value="Ion_trans"/>
    <property type="match status" value="1"/>
</dbReference>
<feature type="transmembrane region" description="Helical" evidence="16">
    <location>
        <begin position="386"/>
        <end position="404"/>
    </location>
</feature>
<reference evidence="18" key="2">
    <citation type="submission" date="2025-08" db="UniProtKB">
        <authorList>
            <consortium name="Ensembl"/>
        </authorList>
    </citation>
    <scope>IDENTIFICATION</scope>
</reference>
<dbReference type="InterPro" id="IPR002110">
    <property type="entry name" value="Ankyrin_rpt"/>
</dbReference>
<evidence type="ECO:0000256" key="16">
    <source>
        <dbReference type="SAM" id="Phobius"/>
    </source>
</evidence>
<evidence type="ECO:0000256" key="14">
    <source>
        <dbReference type="ARBA" id="ARBA00036634"/>
    </source>
</evidence>
<dbReference type="GO" id="GO:0005929">
    <property type="term" value="C:cilium"/>
    <property type="evidence" value="ECO:0007669"/>
    <property type="project" value="TreeGrafter"/>
</dbReference>
<keyword evidence="11" id="KW-0406">Ion transport</keyword>
<evidence type="ECO:0000256" key="3">
    <source>
        <dbReference type="ARBA" id="ARBA00022475"/>
    </source>
</evidence>
<feature type="transmembrane region" description="Helical" evidence="16">
    <location>
        <begin position="425"/>
        <end position="447"/>
    </location>
</feature>
<keyword evidence="4" id="KW-0109">Calcium transport</keyword>
<dbReference type="GeneTree" id="ENSGT00940000158281"/>
<dbReference type="PROSITE" id="PS50088">
    <property type="entry name" value="ANK_REPEAT"/>
    <property type="match status" value="2"/>
</dbReference>
<dbReference type="OMA" id="GNCEDMD"/>
<proteinExistence type="predicted"/>
<dbReference type="Bgee" id="ENSLACG00000005285">
    <property type="expression patterns" value="Expressed in pelvic fin and 1 other cell type or tissue"/>
</dbReference>
<dbReference type="PROSITE" id="PS50297">
    <property type="entry name" value="ANK_REP_REGION"/>
    <property type="match status" value="2"/>
</dbReference>
<dbReference type="InParanoid" id="H3A8I3"/>
<dbReference type="GO" id="GO:0007231">
    <property type="term" value="P:osmosensory signaling pathway"/>
    <property type="evidence" value="ECO:0007669"/>
    <property type="project" value="TreeGrafter"/>
</dbReference>
<keyword evidence="8" id="KW-0106">Calcium</keyword>
<keyword evidence="9 16" id="KW-1133">Transmembrane helix</keyword>
<comment type="subcellular location">
    <subcellularLocation>
        <location evidence="1">Cell membrane</location>
        <topology evidence="1">Multi-pass membrane protein</topology>
    </subcellularLocation>
</comment>
<evidence type="ECO:0000256" key="8">
    <source>
        <dbReference type="ARBA" id="ARBA00022837"/>
    </source>
</evidence>
<feature type="transmembrane region" description="Helical" evidence="16">
    <location>
        <begin position="490"/>
        <end position="514"/>
    </location>
</feature>
<dbReference type="FunCoup" id="H3A8I3">
    <property type="interactions" value="21"/>
</dbReference>
<dbReference type="Pfam" id="PF12796">
    <property type="entry name" value="Ank_2"/>
    <property type="match status" value="2"/>
</dbReference>
<evidence type="ECO:0000256" key="13">
    <source>
        <dbReference type="ARBA" id="ARBA00023303"/>
    </source>
</evidence>
<evidence type="ECO:0000256" key="1">
    <source>
        <dbReference type="ARBA" id="ARBA00004651"/>
    </source>
</evidence>
<evidence type="ECO:0000259" key="17">
    <source>
        <dbReference type="Pfam" id="PF00520"/>
    </source>
</evidence>
<feature type="repeat" description="ANK" evidence="15">
    <location>
        <begin position="54"/>
        <end position="86"/>
    </location>
</feature>
<dbReference type="SMART" id="SM00248">
    <property type="entry name" value="ANK"/>
    <property type="match status" value="5"/>
</dbReference>
<evidence type="ECO:0000256" key="12">
    <source>
        <dbReference type="ARBA" id="ARBA00023136"/>
    </source>
</evidence>
<dbReference type="PANTHER" id="PTHR10582:SF6">
    <property type="entry name" value="TRANSIENT RECEPTOR POTENTIAL CATION CHANNEL SUBFAMILY V MEMBER 3"/>
    <property type="match status" value="1"/>
</dbReference>
<accession>H3A8I3</accession>
<feature type="transmembrane region" description="Helical" evidence="16">
    <location>
        <begin position="320"/>
        <end position="337"/>
    </location>
</feature>
<keyword evidence="6 16" id="KW-0812">Transmembrane</keyword>
<keyword evidence="5" id="KW-0107">Calcium channel</keyword>
<evidence type="ECO:0000256" key="11">
    <source>
        <dbReference type="ARBA" id="ARBA00023065"/>
    </source>
</evidence>
<keyword evidence="13" id="KW-0407">Ion channel</keyword>
<dbReference type="InterPro" id="IPR005821">
    <property type="entry name" value="Ion_trans_dom"/>
</dbReference>
<feature type="repeat" description="ANK" evidence="15">
    <location>
        <begin position="101"/>
        <end position="133"/>
    </location>
</feature>
<evidence type="ECO:0000256" key="6">
    <source>
        <dbReference type="ARBA" id="ARBA00022692"/>
    </source>
</evidence>
<evidence type="ECO:0000256" key="7">
    <source>
        <dbReference type="ARBA" id="ARBA00022737"/>
    </source>
</evidence>
<feature type="transmembrane region" description="Helical" evidence="16">
    <location>
        <begin position="358"/>
        <end position="380"/>
    </location>
</feature>
<dbReference type="GO" id="GO:0098703">
    <property type="term" value="P:calcium ion import across plasma membrane"/>
    <property type="evidence" value="ECO:0007669"/>
    <property type="project" value="TreeGrafter"/>
</dbReference>
<evidence type="ECO:0000256" key="10">
    <source>
        <dbReference type="ARBA" id="ARBA00023043"/>
    </source>
</evidence>
<reference evidence="19" key="1">
    <citation type="submission" date="2011-08" db="EMBL/GenBank/DDBJ databases">
        <title>The draft genome of Latimeria chalumnae.</title>
        <authorList>
            <person name="Di Palma F."/>
            <person name="Alfoldi J."/>
            <person name="Johnson J."/>
            <person name="Berlin A."/>
            <person name="Gnerre S."/>
            <person name="Jaffe D."/>
            <person name="MacCallum I."/>
            <person name="Young S."/>
            <person name="Walker B.J."/>
            <person name="Lander E."/>
            <person name="Lindblad-Toh K."/>
        </authorList>
    </citation>
    <scope>NUCLEOTIDE SEQUENCE [LARGE SCALE GENOMIC DNA]</scope>
    <source>
        <strain evidence="19">Wild caught</strain>
    </source>
</reference>